<dbReference type="OMA" id="RCKICRI"/>
<evidence type="ECO:0000313" key="2">
    <source>
        <dbReference type="Proteomes" id="UP000187609"/>
    </source>
</evidence>
<reference evidence="1" key="1">
    <citation type="submission" date="2016-11" db="EMBL/GenBank/DDBJ databases">
        <title>The genome of Nicotiana attenuata.</title>
        <authorList>
            <person name="Xu S."/>
            <person name="Brockmoeller T."/>
            <person name="Gaquerel E."/>
            <person name="Navarro A."/>
            <person name="Kuhl H."/>
            <person name="Gase K."/>
            <person name="Ling Z."/>
            <person name="Zhou W."/>
            <person name="Kreitzer C."/>
            <person name="Stanke M."/>
            <person name="Tang H."/>
            <person name="Lyons E."/>
            <person name="Pandey P."/>
            <person name="Pandey S.P."/>
            <person name="Timmermann B."/>
            <person name="Baldwin I.T."/>
        </authorList>
    </citation>
    <scope>NUCLEOTIDE SEQUENCE [LARGE SCALE GENOMIC DNA]</scope>
    <source>
        <strain evidence="1">UT</strain>
    </source>
</reference>
<name>A0A1J6KI90_NICAT</name>
<comment type="caution">
    <text evidence="1">The sequence shown here is derived from an EMBL/GenBank/DDBJ whole genome shotgun (WGS) entry which is preliminary data.</text>
</comment>
<sequence>MELCLMHQFVHLDISSLKLKRLYLKHHLLDDGTDIPLEIFAPCLQYFEISGNLENVDCRLVDVSSLVNAKLTYRSFCFNAPCTDLSDDDDLSDGDVDEDRCHGYHRCLRTLVPYNLQKLSCAAELTIGTWFTEVLCMLQLEEVPIPELKCKYLTLELHIKKFNLYGAAGILQASPYVETLNIDIATVDTQRCPFELKYLTEGDNIDLQSWFSRLEFPNLKNVKLVNKIDNSVRACLKDHSEQCYVKLFKLSEFLLQNATVLEKFIIISKTRECGNCFTNCVHPYFLQLAEKLLGSPRSSTICSYLPGVSFL</sequence>
<dbReference type="EMBL" id="MJEQ01002091">
    <property type="protein sequence ID" value="OIT28364.1"/>
    <property type="molecule type" value="Genomic_DNA"/>
</dbReference>
<organism evidence="1 2">
    <name type="scientific">Nicotiana attenuata</name>
    <name type="common">Coyote tobacco</name>
    <dbReference type="NCBI Taxonomy" id="49451"/>
    <lineage>
        <taxon>Eukaryota</taxon>
        <taxon>Viridiplantae</taxon>
        <taxon>Streptophyta</taxon>
        <taxon>Embryophyta</taxon>
        <taxon>Tracheophyta</taxon>
        <taxon>Spermatophyta</taxon>
        <taxon>Magnoliopsida</taxon>
        <taxon>eudicotyledons</taxon>
        <taxon>Gunneridae</taxon>
        <taxon>Pentapetalae</taxon>
        <taxon>asterids</taxon>
        <taxon>lamiids</taxon>
        <taxon>Solanales</taxon>
        <taxon>Solanaceae</taxon>
        <taxon>Nicotianoideae</taxon>
        <taxon>Nicotianeae</taxon>
        <taxon>Nicotiana</taxon>
    </lineage>
</organism>
<dbReference type="AlphaFoldDB" id="A0A1J6KI90"/>
<dbReference type="PANTHER" id="PTHR31900:SF32">
    <property type="entry name" value="F-BOX_RNI_FBD-LIKE DOMAIN PROTEIN"/>
    <property type="match status" value="1"/>
</dbReference>
<keyword evidence="2" id="KW-1185">Reference proteome</keyword>
<evidence type="ECO:0008006" key="3">
    <source>
        <dbReference type="Google" id="ProtNLM"/>
    </source>
</evidence>
<accession>A0A1J6KI90</accession>
<protein>
    <recommendedName>
        <fullName evidence="3">F-boxlrr-repeat protein</fullName>
    </recommendedName>
</protein>
<dbReference type="Proteomes" id="UP000187609">
    <property type="component" value="Unassembled WGS sequence"/>
</dbReference>
<dbReference type="PANTHER" id="PTHR31900">
    <property type="entry name" value="F-BOX/RNI SUPERFAMILY PROTEIN-RELATED"/>
    <property type="match status" value="1"/>
</dbReference>
<dbReference type="KEGG" id="nau:109212749"/>
<dbReference type="OrthoDB" id="1273735at2759"/>
<dbReference type="InterPro" id="IPR050232">
    <property type="entry name" value="FBL13/AtMIF1-like"/>
</dbReference>
<dbReference type="Gramene" id="OIT28364">
    <property type="protein sequence ID" value="OIT28364"/>
    <property type="gene ID" value="A4A49_19002"/>
</dbReference>
<gene>
    <name evidence="1" type="ORF">A4A49_19002</name>
</gene>
<evidence type="ECO:0000313" key="1">
    <source>
        <dbReference type="EMBL" id="OIT28364.1"/>
    </source>
</evidence>
<proteinExistence type="predicted"/>